<feature type="signal peptide" evidence="1">
    <location>
        <begin position="1"/>
        <end position="22"/>
    </location>
</feature>
<gene>
    <name evidence="2" type="ORF">C7448_10174</name>
</gene>
<proteinExistence type="predicted"/>
<dbReference type="EMBL" id="QUNS01000001">
    <property type="protein sequence ID" value="REH56046.1"/>
    <property type="molecule type" value="Genomic_DNA"/>
</dbReference>
<dbReference type="Proteomes" id="UP000256884">
    <property type="component" value="Unassembled WGS sequence"/>
</dbReference>
<dbReference type="RefSeq" id="WP_147300482.1">
    <property type="nucleotide sequence ID" value="NZ_QUNS01000001.1"/>
</dbReference>
<dbReference type="AlphaFoldDB" id="A0A3E0IBD1"/>
<evidence type="ECO:0000256" key="1">
    <source>
        <dbReference type="SAM" id="SignalP"/>
    </source>
</evidence>
<feature type="chain" id="PRO_5017640684" description="Lipoprotein" evidence="1">
    <location>
        <begin position="23"/>
        <end position="322"/>
    </location>
</feature>
<protein>
    <recommendedName>
        <fullName evidence="4">Lipoprotein</fullName>
    </recommendedName>
</protein>
<organism evidence="2 3">
    <name type="scientific">Tenacibaculum gallaicum</name>
    <dbReference type="NCBI Taxonomy" id="561505"/>
    <lineage>
        <taxon>Bacteria</taxon>
        <taxon>Pseudomonadati</taxon>
        <taxon>Bacteroidota</taxon>
        <taxon>Flavobacteriia</taxon>
        <taxon>Flavobacteriales</taxon>
        <taxon>Flavobacteriaceae</taxon>
        <taxon>Tenacibaculum</taxon>
    </lineage>
</organism>
<evidence type="ECO:0000313" key="2">
    <source>
        <dbReference type="EMBL" id="REH56046.1"/>
    </source>
</evidence>
<accession>A0A3E0IBD1</accession>
<keyword evidence="3" id="KW-1185">Reference proteome</keyword>
<name>A0A3E0IBD1_9FLAO</name>
<reference evidence="2 3" key="1">
    <citation type="submission" date="2018-08" db="EMBL/GenBank/DDBJ databases">
        <title>Genomic Encyclopedia of Type Strains, Phase IV (KMG-IV): sequencing the most valuable type-strain genomes for metagenomic binning, comparative biology and taxonomic classification.</title>
        <authorList>
            <person name="Goeker M."/>
        </authorList>
    </citation>
    <scope>NUCLEOTIDE SEQUENCE [LARGE SCALE GENOMIC DNA]</scope>
    <source>
        <strain evidence="2 3">DSM 18841</strain>
    </source>
</reference>
<evidence type="ECO:0008006" key="4">
    <source>
        <dbReference type="Google" id="ProtNLM"/>
    </source>
</evidence>
<keyword evidence="1" id="KW-0732">Signal</keyword>
<sequence length="322" mass="36279">MRKVKSILLMCFVFLISCESNMKELENLDKDLKQVQIPSEERALRKFEKFIINAKNKIEENKAHLKGTEILNYDESRELLDELIVPSINFLKDYGFTNDDYYEMFGTLDVNQIQKEIAGVGILLYALETNKLLTSSYDLQRKGGYDKFKKCFLDATGIAAGIALVGALSGEAGGKVVKKAFKKVIKKLGSKLVGGIGLVLMAAEFTYCMSVKEEFTDNGSKTSCPDLIEVYVPKNKTKYLISKKDIGYDSVTEIKINLPLEKKYNVYDVQFGYAPIEVGEGIPEGTPCLVKLKYKNLILGSEIDKNSIKEFTSISLFYLYQE</sequence>
<dbReference type="PROSITE" id="PS51257">
    <property type="entry name" value="PROKAR_LIPOPROTEIN"/>
    <property type="match status" value="1"/>
</dbReference>
<comment type="caution">
    <text evidence="2">The sequence shown here is derived from an EMBL/GenBank/DDBJ whole genome shotgun (WGS) entry which is preliminary data.</text>
</comment>
<evidence type="ECO:0000313" key="3">
    <source>
        <dbReference type="Proteomes" id="UP000256884"/>
    </source>
</evidence>